<organism evidence="1 2">
    <name type="scientific">Schistosoma mattheei</name>
    <dbReference type="NCBI Taxonomy" id="31246"/>
    <lineage>
        <taxon>Eukaryota</taxon>
        <taxon>Metazoa</taxon>
        <taxon>Spiralia</taxon>
        <taxon>Lophotrochozoa</taxon>
        <taxon>Platyhelminthes</taxon>
        <taxon>Trematoda</taxon>
        <taxon>Digenea</taxon>
        <taxon>Strigeidida</taxon>
        <taxon>Schistosomatoidea</taxon>
        <taxon>Schistosomatidae</taxon>
        <taxon>Schistosoma</taxon>
    </lineage>
</organism>
<dbReference type="EMBL" id="UZAL01041792">
    <property type="protein sequence ID" value="VDP79057.1"/>
    <property type="molecule type" value="Genomic_DNA"/>
</dbReference>
<gene>
    <name evidence="1" type="ORF">SMTD_LOCUS19162</name>
</gene>
<sequence>MTLFQLAHNIIENIIIRKHCLEVGIEPTGQHKEVKDKKDLALLAEIENISARLDFRHYVHPNKLIPYDKTHVSADDV</sequence>
<evidence type="ECO:0000313" key="1">
    <source>
        <dbReference type="EMBL" id="VDP79057.1"/>
    </source>
</evidence>
<dbReference type="AlphaFoldDB" id="A0A183PXS6"/>
<name>A0A183PXS6_9TREM</name>
<dbReference type="Proteomes" id="UP000269396">
    <property type="component" value="Unassembled WGS sequence"/>
</dbReference>
<evidence type="ECO:0000313" key="2">
    <source>
        <dbReference type="Proteomes" id="UP000269396"/>
    </source>
</evidence>
<protein>
    <submittedName>
        <fullName evidence="1">Uncharacterized protein</fullName>
    </submittedName>
</protein>
<accession>A0A183PXS6</accession>
<proteinExistence type="predicted"/>
<keyword evidence="2" id="KW-1185">Reference proteome</keyword>
<dbReference type="STRING" id="31246.A0A183PXS6"/>
<reference evidence="1 2" key="1">
    <citation type="submission" date="2018-11" db="EMBL/GenBank/DDBJ databases">
        <authorList>
            <consortium name="Pathogen Informatics"/>
        </authorList>
    </citation>
    <scope>NUCLEOTIDE SEQUENCE [LARGE SCALE GENOMIC DNA]</scope>
    <source>
        <strain>Denwood</strain>
        <strain evidence="2">Zambia</strain>
    </source>
</reference>